<dbReference type="EMBL" id="CP108330">
    <property type="protein sequence ID" value="WUR38627.1"/>
    <property type="molecule type" value="Genomic_DNA"/>
</dbReference>
<keyword evidence="1" id="KW-0812">Transmembrane</keyword>
<reference evidence="2 4" key="1">
    <citation type="submission" date="2016-10" db="EMBL/GenBank/DDBJ databases">
        <authorList>
            <person name="de Groot N.N."/>
        </authorList>
    </citation>
    <scope>NUCLEOTIDE SEQUENCE [LARGE SCALE GENOMIC DNA]</scope>
    <source>
        <strain evidence="2 4">CGMCC 4.1859</strain>
    </source>
</reference>
<dbReference type="EMBL" id="FNAX01000003">
    <property type="protein sequence ID" value="SDE70253.1"/>
    <property type="molecule type" value="Genomic_DNA"/>
</dbReference>
<evidence type="ECO:0000313" key="5">
    <source>
        <dbReference type="Proteomes" id="UP001432161"/>
    </source>
</evidence>
<gene>
    <name evidence="3" type="ORF">OHN36_16310</name>
    <name evidence="2" type="ORF">SAMN05216260_103189</name>
</gene>
<evidence type="ECO:0000313" key="3">
    <source>
        <dbReference type="EMBL" id="WUR38627.1"/>
    </source>
</evidence>
<keyword evidence="1" id="KW-0472">Membrane</keyword>
<keyword evidence="5" id="KW-1185">Reference proteome</keyword>
<dbReference type="OrthoDB" id="3855413at2"/>
<dbReference type="AlphaFoldDB" id="A0A1G7F2S5"/>
<reference evidence="3" key="2">
    <citation type="submission" date="2022-10" db="EMBL/GenBank/DDBJ databases">
        <title>The complete genomes of actinobacterial strains from the NBC collection.</title>
        <authorList>
            <person name="Joergensen T.S."/>
            <person name="Alvarez Arevalo M."/>
            <person name="Sterndorff E.B."/>
            <person name="Faurdal D."/>
            <person name="Vuksanovic O."/>
            <person name="Mourched A.-S."/>
            <person name="Charusanti P."/>
            <person name="Shaw S."/>
            <person name="Blin K."/>
            <person name="Weber T."/>
        </authorList>
    </citation>
    <scope>NUCLEOTIDE SEQUENCE</scope>
    <source>
        <strain evidence="3">NBC_00489</strain>
    </source>
</reference>
<organism evidence="2 4">
    <name type="scientific">Streptomyces griseoaurantiacus</name>
    <dbReference type="NCBI Taxonomy" id="68213"/>
    <lineage>
        <taxon>Bacteria</taxon>
        <taxon>Bacillati</taxon>
        <taxon>Actinomycetota</taxon>
        <taxon>Actinomycetes</taxon>
        <taxon>Kitasatosporales</taxon>
        <taxon>Streptomycetaceae</taxon>
        <taxon>Streptomyces</taxon>
        <taxon>Streptomyces aurantiacus group</taxon>
    </lineage>
</organism>
<feature type="transmembrane region" description="Helical" evidence="1">
    <location>
        <begin position="47"/>
        <end position="65"/>
    </location>
</feature>
<evidence type="ECO:0000313" key="2">
    <source>
        <dbReference type="EMBL" id="SDE70253.1"/>
    </source>
</evidence>
<accession>A0A1G7F2S5</accession>
<sequence>MAQIMRPARPRNGLLATDGKPHPLQDTLLAVTLVLGVISLVTAGFPGLHVLTACTGLVGVLTGGYGQFISETTRQRFGLVIGLGAAAIGLYFGMAHGGFAGEFNGFVGG</sequence>
<protein>
    <submittedName>
        <fullName evidence="2">Uncharacterized protein</fullName>
    </submittedName>
</protein>
<name>A0A1G7F2S5_9ACTN</name>
<dbReference type="Proteomes" id="UP001432161">
    <property type="component" value="Chromosome"/>
</dbReference>
<feature type="transmembrane region" description="Helical" evidence="1">
    <location>
        <begin position="77"/>
        <end position="99"/>
    </location>
</feature>
<feature type="transmembrane region" description="Helical" evidence="1">
    <location>
        <begin position="21"/>
        <end position="41"/>
    </location>
</feature>
<evidence type="ECO:0000256" key="1">
    <source>
        <dbReference type="SAM" id="Phobius"/>
    </source>
</evidence>
<dbReference type="Proteomes" id="UP000198614">
    <property type="component" value="Unassembled WGS sequence"/>
</dbReference>
<evidence type="ECO:0000313" key="4">
    <source>
        <dbReference type="Proteomes" id="UP000198614"/>
    </source>
</evidence>
<proteinExistence type="predicted"/>
<keyword evidence="1" id="KW-1133">Transmembrane helix</keyword>